<dbReference type="AlphaFoldDB" id="A0A9W5S1N2"/>
<name>A0A9W5S1N2_9BACL</name>
<dbReference type="GO" id="GO:0005737">
    <property type="term" value="C:cytoplasm"/>
    <property type="evidence" value="ECO:0007669"/>
    <property type="project" value="UniProtKB-SubCell"/>
</dbReference>
<reference evidence="3 4" key="1">
    <citation type="submission" date="2014-02" db="EMBL/GenBank/DDBJ databases">
        <title>Genome sequence of Paenibacillus darwinianus reveals adaptive mechanisms for survival in Antarctic soils.</title>
        <authorList>
            <person name="Dsouza M."/>
            <person name="Taylor M.W."/>
            <person name="Turner S.J."/>
            <person name="Aislabie J."/>
        </authorList>
    </citation>
    <scope>NUCLEOTIDE SEQUENCE [LARGE SCALE GENOMIC DNA]</scope>
    <source>
        <strain evidence="3 4">CE1</strain>
    </source>
</reference>
<dbReference type="Pfam" id="PF05979">
    <property type="entry name" value="DUF896"/>
    <property type="match status" value="1"/>
</dbReference>
<comment type="caution">
    <text evidence="3">The sequence shown here is derived from an EMBL/GenBank/DDBJ whole genome shotgun (WGS) entry which is preliminary data.</text>
</comment>
<evidence type="ECO:0000256" key="1">
    <source>
        <dbReference type="ARBA" id="ARBA00022490"/>
    </source>
</evidence>
<dbReference type="PANTHER" id="PTHR37300:SF1">
    <property type="entry name" value="UPF0291 PROTEIN YNZC"/>
    <property type="match status" value="1"/>
</dbReference>
<dbReference type="EMBL" id="JFHU01000069">
    <property type="protein sequence ID" value="EXX90204.1"/>
    <property type="molecule type" value="Genomic_DNA"/>
</dbReference>
<dbReference type="Proteomes" id="UP000053750">
    <property type="component" value="Unassembled WGS sequence"/>
</dbReference>
<protein>
    <recommendedName>
        <fullName evidence="2">UPF0291 protein BG53_13880</fullName>
    </recommendedName>
</protein>
<dbReference type="HAMAP" id="MF_01103">
    <property type="entry name" value="UPF0291"/>
    <property type="match status" value="1"/>
</dbReference>
<evidence type="ECO:0000313" key="3">
    <source>
        <dbReference type="EMBL" id="EXX90204.1"/>
    </source>
</evidence>
<evidence type="ECO:0000313" key="4">
    <source>
        <dbReference type="Proteomes" id="UP000053750"/>
    </source>
</evidence>
<dbReference type="SUPFAM" id="SSF158221">
    <property type="entry name" value="YnzC-like"/>
    <property type="match status" value="1"/>
</dbReference>
<keyword evidence="1 2" id="KW-0963">Cytoplasm</keyword>
<evidence type="ECO:0000256" key="2">
    <source>
        <dbReference type="HAMAP-Rule" id="MF_01103"/>
    </source>
</evidence>
<organism evidence="3 4">
    <name type="scientific">Paenibacillus darwinianus</name>
    <dbReference type="NCBI Taxonomy" id="1380763"/>
    <lineage>
        <taxon>Bacteria</taxon>
        <taxon>Bacillati</taxon>
        <taxon>Bacillota</taxon>
        <taxon>Bacilli</taxon>
        <taxon>Bacillales</taxon>
        <taxon>Paenibacillaceae</taxon>
        <taxon>Paenibacillus</taxon>
    </lineage>
</organism>
<comment type="subcellular location">
    <subcellularLocation>
        <location evidence="2">Cytoplasm</location>
    </subcellularLocation>
</comment>
<sequence>MHMGKLLDRINELSRKQNSVGLTDEELTERDELRKKYLAQFRRNFKDQLDNIKWADEEEDTTKH</sequence>
<dbReference type="InterPro" id="IPR009242">
    <property type="entry name" value="DUF896"/>
</dbReference>
<accession>A0A9W5S1N2</accession>
<dbReference type="Gene3D" id="1.10.287.540">
    <property type="entry name" value="Helix hairpin bin"/>
    <property type="match status" value="1"/>
</dbReference>
<gene>
    <name evidence="3" type="ORF">BG53_13880</name>
</gene>
<proteinExistence type="inferred from homology"/>
<dbReference type="PANTHER" id="PTHR37300">
    <property type="entry name" value="UPF0291 PROTEIN CBO2609/CLC_2481"/>
    <property type="match status" value="1"/>
</dbReference>
<keyword evidence="4" id="KW-1185">Reference proteome</keyword>
<comment type="similarity">
    <text evidence="2">Belongs to the UPF0291 family.</text>
</comment>